<name>A0A0L8HIR8_OCTBM</name>
<protein>
    <submittedName>
        <fullName evidence="1">Uncharacterized protein</fullName>
    </submittedName>
</protein>
<evidence type="ECO:0000313" key="1">
    <source>
        <dbReference type="EMBL" id="KOF89148.1"/>
    </source>
</evidence>
<accession>A0A0L8HIR8</accession>
<dbReference type="EMBL" id="KQ418038">
    <property type="protein sequence ID" value="KOF89148.1"/>
    <property type="molecule type" value="Genomic_DNA"/>
</dbReference>
<gene>
    <name evidence="1" type="ORF">OCBIM_22013568mg</name>
</gene>
<proteinExistence type="predicted"/>
<sequence length="66" mass="7668">MNTFAHLCYLFSREVLLEVFIPRYLCRKLSLVFLCRVISVKHGTTNFGESSQRHSAAIYHSGLCFR</sequence>
<reference evidence="1" key="1">
    <citation type="submission" date="2015-07" db="EMBL/GenBank/DDBJ databases">
        <title>MeaNS - Measles Nucleotide Surveillance Program.</title>
        <authorList>
            <person name="Tran T."/>
            <person name="Druce J."/>
        </authorList>
    </citation>
    <scope>NUCLEOTIDE SEQUENCE</scope>
    <source>
        <strain evidence="1">UCB-OBI-ISO-001</strain>
        <tissue evidence="1">Gonad</tissue>
    </source>
</reference>
<dbReference type="AlphaFoldDB" id="A0A0L8HIR8"/>
<organism evidence="1">
    <name type="scientific">Octopus bimaculoides</name>
    <name type="common">California two-spotted octopus</name>
    <dbReference type="NCBI Taxonomy" id="37653"/>
    <lineage>
        <taxon>Eukaryota</taxon>
        <taxon>Metazoa</taxon>
        <taxon>Spiralia</taxon>
        <taxon>Lophotrochozoa</taxon>
        <taxon>Mollusca</taxon>
        <taxon>Cephalopoda</taxon>
        <taxon>Coleoidea</taxon>
        <taxon>Octopodiformes</taxon>
        <taxon>Octopoda</taxon>
        <taxon>Incirrata</taxon>
        <taxon>Octopodidae</taxon>
        <taxon>Octopus</taxon>
    </lineage>
</organism>